<dbReference type="GO" id="GO:0005543">
    <property type="term" value="F:phospholipid binding"/>
    <property type="evidence" value="ECO:0007669"/>
    <property type="project" value="TreeGrafter"/>
</dbReference>
<reference evidence="3" key="1">
    <citation type="submission" date="2022-11" db="UniProtKB">
        <authorList>
            <consortium name="WormBaseParasite"/>
        </authorList>
    </citation>
    <scope>IDENTIFICATION</scope>
</reference>
<dbReference type="AlphaFoldDB" id="A0A915CB53"/>
<dbReference type="PANTHER" id="PTHR12276:SF45">
    <property type="entry name" value="CLATHRIN INTERACTOR 1"/>
    <property type="match status" value="1"/>
</dbReference>
<organism evidence="2 3">
    <name type="scientific">Parascaris univalens</name>
    <name type="common">Nematode worm</name>
    <dbReference type="NCBI Taxonomy" id="6257"/>
    <lineage>
        <taxon>Eukaryota</taxon>
        <taxon>Metazoa</taxon>
        <taxon>Ecdysozoa</taxon>
        <taxon>Nematoda</taxon>
        <taxon>Chromadorea</taxon>
        <taxon>Rhabditida</taxon>
        <taxon>Spirurina</taxon>
        <taxon>Ascaridomorpha</taxon>
        <taxon>Ascaridoidea</taxon>
        <taxon>Ascarididae</taxon>
        <taxon>Parascaris</taxon>
    </lineage>
</organism>
<dbReference type="InterPro" id="IPR013809">
    <property type="entry name" value="ENTH"/>
</dbReference>
<sequence length="62" mass="7499">MRALENYRYTDERGKDQGLNVRHRAKLLIELIQDEEQLRVARKKAKMEGKEKYQGFSKDEMR</sequence>
<dbReference type="InterPro" id="IPR008942">
    <property type="entry name" value="ENTH_VHS"/>
</dbReference>
<dbReference type="GO" id="GO:0030125">
    <property type="term" value="C:clathrin vesicle coat"/>
    <property type="evidence" value="ECO:0007669"/>
    <property type="project" value="TreeGrafter"/>
</dbReference>
<evidence type="ECO:0000313" key="2">
    <source>
        <dbReference type="Proteomes" id="UP000887569"/>
    </source>
</evidence>
<keyword evidence="2" id="KW-1185">Reference proteome</keyword>
<accession>A0A915CB53</accession>
<name>A0A915CB53_PARUN</name>
<evidence type="ECO:0000313" key="3">
    <source>
        <dbReference type="WBParaSite" id="PgR111X_g024_t01"/>
    </source>
</evidence>
<dbReference type="GO" id="GO:0030276">
    <property type="term" value="F:clathrin binding"/>
    <property type="evidence" value="ECO:0007669"/>
    <property type="project" value="TreeGrafter"/>
</dbReference>
<protein>
    <submittedName>
        <fullName evidence="3">ENTH domain-containing protein</fullName>
    </submittedName>
</protein>
<dbReference type="PANTHER" id="PTHR12276">
    <property type="entry name" value="EPSIN/ENT-RELATED"/>
    <property type="match status" value="1"/>
</dbReference>
<dbReference type="Gene3D" id="1.25.40.90">
    <property type="match status" value="1"/>
</dbReference>
<dbReference type="SUPFAM" id="SSF48464">
    <property type="entry name" value="ENTH/VHS domain"/>
    <property type="match status" value="1"/>
</dbReference>
<dbReference type="GO" id="GO:0005886">
    <property type="term" value="C:plasma membrane"/>
    <property type="evidence" value="ECO:0007669"/>
    <property type="project" value="TreeGrafter"/>
</dbReference>
<dbReference type="Pfam" id="PF01417">
    <property type="entry name" value="ENTH"/>
    <property type="match status" value="1"/>
</dbReference>
<feature type="domain" description="ENTH" evidence="1">
    <location>
        <begin position="1"/>
        <end position="42"/>
    </location>
</feature>
<dbReference type="Proteomes" id="UP000887569">
    <property type="component" value="Unplaced"/>
</dbReference>
<proteinExistence type="predicted"/>
<dbReference type="PROSITE" id="PS50942">
    <property type="entry name" value="ENTH"/>
    <property type="match status" value="1"/>
</dbReference>
<dbReference type="WBParaSite" id="PgR111X_g024_t01">
    <property type="protein sequence ID" value="PgR111X_g024_t01"/>
    <property type="gene ID" value="PgR111X_g024"/>
</dbReference>
<dbReference type="GO" id="GO:0005768">
    <property type="term" value="C:endosome"/>
    <property type="evidence" value="ECO:0007669"/>
    <property type="project" value="TreeGrafter"/>
</dbReference>
<evidence type="ECO:0000259" key="1">
    <source>
        <dbReference type="PROSITE" id="PS50942"/>
    </source>
</evidence>
<dbReference type="GO" id="GO:0006897">
    <property type="term" value="P:endocytosis"/>
    <property type="evidence" value="ECO:0007669"/>
    <property type="project" value="TreeGrafter"/>
</dbReference>